<dbReference type="Pfam" id="PF02810">
    <property type="entry name" value="SEC-C"/>
    <property type="match status" value="1"/>
</dbReference>
<dbReference type="HOGENOM" id="CLU_828724_0_0_9"/>
<reference evidence="1 2" key="1">
    <citation type="submission" date="2010-08" db="EMBL/GenBank/DDBJ databases">
        <authorList>
            <person name="Weinstock G."/>
            <person name="Sodergren E."/>
            <person name="Clifton S."/>
            <person name="Fulton L."/>
            <person name="Fulton B."/>
            <person name="Courtney L."/>
            <person name="Fronick C."/>
            <person name="Harrison M."/>
            <person name="Strong C."/>
            <person name="Farmer C."/>
            <person name="Delahaunty K."/>
            <person name="Markovic C."/>
            <person name="Hall O."/>
            <person name="Minx P."/>
            <person name="Tomlinson C."/>
            <person name="Mitreva M."/>
            <person name="Hou S."/>
            <person name="Chen J."/>
            <person name="Wollam A."/>
            <person name="Pepin K.H."/>
            <person name="Johnson M."/>
            <person name="Bhonagiri V."/>
            <person name="Zhang X."/>
            <person name="Suruliraj S."/>
            <person name="Warren W."/>
            <person name="Chinwalla A."/>
            <person name="Mardis E.R."/>
            <person name="Wilson R.K."/>
        </authorList>
    </citation>
    <scope>NUCLEOTIDE SEQUENCE [LARGE SCALE GENOMIC DNA]</scope>
    <source>
        <strain evidence="1 2">F0399</strain>
    </source>
</reference>
<dbReference type="STRING" id="749551.HMPREF9555_00849"/>
<protein>
    <recommendedName>
        <fullName evidence="3">SEC-C motif-containing protein</fullName>
    </recommendedName>
</protein>
<accession>E7N1J6</accession>
<gene>
    <name evidence="1" type="ORF">HMPREF9555_00849</name>
</gene>
<evidence type="ECO:0000313" key="2">
    <source>
        <dbReference type="Proteomes" id="UP000004633"/>
    </source>
</evidence>
<dbReference type="SUPFAM" id="SSF103642">
    <property type="entry name" value="Sec-C motif"/>
    <property type="match status" value="1"/>
</dbReference>
<proteinExistence type="predicted"/>
<dbReference type="InterPro" id="IPR004027">
    <property type="entry name" value="SEC_C_motif"/>
</dbReference>
<dbReference type="Proteomes" id="UP000004633">
    <property type="component" value="Unassembled WGS sequence"/>
</dbReference>
<name>E7N1J6_9FIRM</name>
<evidence type="ECO:0008006" key="3">
    <source>
        <dbReference type="Google" id="ProtNLM"/>
    </source>
</evidence>
<organism evidence="1 2">
    <name type="scientific">Selenomonas artemidis F0399</name>
    <dbReference type="NCBI Taxonomy" id="749551"/>
    <lineage>
        <taxon>Bacteria</taxon>
        <taxon>Bacillati</taxon>
        <taxon>Bacillota</taxon>
        <taxon>Negativicutes</taxon>
        <taxon>Selenomonadales</taxon>
        <taxon>Selenomonadaceae</taxon>
        <taxon>Selenomonas</taxon>
    </lineage>
</organism>
<dbReference type="RefSeq" id="WP_009349526.1">
    <property type="nucleotide sequence ID" value="NZ_GL638136.1"/>
</dbReference>
<dbReference type="PANTHER" id="PTHR33747">
    <property type="entry name" value="UPF0225 PROTEIN SCO1677"/>
    <property type="match status" value="1"/>
</dbReference>
<dbReference type="AlphaFoldDB" id="E7N1J6"/>
<evidence type="ECO:0000313" key="1">
    <source>
        <dbReference type="EMBL" id="EFW29967.1"/>
    </source>
</evidence>
<dbReference type="EMBL" id="AECV01000014">
    <property type="protein sequence ID" value="EFW29967.1"/>
    <property type="molecule type" value="Genomic_DNA"/>
</dbReference>
<dbReference type="PANTHER" id="PTHR33747:SF1">
    <property type="entry name" value="ADENYLATE CYCLASE-ASSOCIATED CAP C-TERMINAL DOMAIN-CONTAINING PROTEIN"/>
    <property type="match status" value="1"/>
</dbReference>
<dbReference type="Gene3D" id="3.10.450.50">
    <property type="match status" value="1"/>
</dbReference>
<sequence>MPDKKNNEMPVEEIPDIYDRRTLNQMYREIPLKDTTSRLLRKYFAAMANLYGIIPLPEAYKIAKHFSPRSFSEEEFFSFAEIARHEDGNYGVLGAENLYTDGRPSAPHDREIVNLDLMEPVRTDKIAYYDTKEFQYGKTYYIPSTKEDLLAYVDEYYVEVTPEYTAFDRFLRAHYAPKKKIIGADLAVKALFIAIRIDVDMNTLMDDFALYGFILRDDDDFARFAELYQNHVNNARLFSNCGYTPNEIRAMQPTEYDKNATISIGKNMRAMLENGELDIYDLRRSIMEEQEFPNEWMRDSLLEQIDEILAGRSPSAKSKKIGRNEPCPCGSGKKYKKCCGH</sequence>
<comment type="caution">
    <text evidence="1">The sequence shown here is derived from an EMBL/GenBank/DDBJ whole genome shotgun (WGS) entry which is preliminary data.</text>
</comment>
<keyword evidence="2" id="KW-1185">Reference proteome</keyword>